<dbReference type="PROSITE" id="PS50110">
    <property type="entry name" value="RESPONSE_REGULATORY"/>
    <property type="match status" value="1"/>
</dbReference>
<dbReference type="GO" id="GO:0000160">
    <property type="term" value="P:phosphorelay signal transduction system"/>
    <property type="evidence" value="ECO:0007669"/>
    <property type="project" value="UniProtKB-KW"/>
</dbReference>
<sequence length="125" mass="13848">MTARILVVDDDNQVRSMLRLTLEREGYEIVEAADGFEAIQLFRENPFDLIITDIIMPGLEGFETIQRLRAESPDVKIIAISGGGRLAPEGYLEVAENLGALKALTKPVDHDELLATVRELVERAA</sequence>
<dbReference type="EMBL" id="JAHJDP010000084">
    <property type="protein sequence ID" value="MBU2692049.1"/>
    <property type="molecule type" value="Genomic_DNA"/>
</dbReference>
<organism evidence="8 9">
    <name type="scientific">Eiseniibacteriota bacterium</name>
    <dbReference type="NCBI Taxonomy" id="2212470"/>
    <lineage>
        <taxon>Bacteria</taxon>
        <taxon>Candidatus Eiseniibacteriota</taxon>
    </lineage>
</organism>
<evidence type="ECO:0000259" key="7">
    <source>
        <dbReference type="PROSITE" id="PS50110"/>
    </source>
</evidence>
<comment type="caution">
    <text evidence="8">The sequence shown here is derived from an EMBL/GenBank/DDBJ whole genome shotgun (WGS) entry which is preliminary data.</text>
</comment>
<proteinExistence type="predicted"/>
<dbReference type="PANTHER" id="PTHR44591:SF23">
    <property type="entry name" value="CHEY SUBFAMILY"/>
    <property type="match status" value="1"/>
</dbReference>
<keyword evidence="1 6" id="KW-0597">Phosphoprotein</keyword>
<dbReference type="SUPFAM" id="SSF52172">
    <property type="entry name" value="CheY-like"/>
    <property type="match status" value="1"/>
</dbReference>
<evidence type="ECO:0000256" key="6">
    <source>
        <dbReference type="PROSITE-ProRule" id="PRU00169"/>
    </source>
</evidence>
<dbReference type="GO" id="GO:0003677">
    <property type="term" value="F:DNA binding"/>
    <property type="evidence" value="ECO:0007669"/>
    <property type="project" value="UniProtKB-KW"/>
</dbReference>
<feature type="domain" description="Response regulatory" evidence="7">
    <location>
        <begin position="4"/>
        <end position="121"/>
    </location>
</feature>
<keyword evidence="3" id="KW-0805">Transcription regulation</keyword>
<dbReference type="Gene3D" id="3.40.50.2300">
    <property type="match status" value="1"/>
</dbReference>
<feature type="modified residue" description="4-aspartylphosphate" evidence="6">
    <location>
        <position position="53"/>
    </location>
</feature>
<dbReference type="FunFam" id="3.40.50.2300:FF:000001">
    <property type="entry name" value="DNA-binding response regulator PhoB"/>
    <property type="match status" value="1"/>
</dbReference>
<evidence type="ECO:0000256" key="1">
    <source>
        <dbReference type="ARBA" id="ARBA00022553"/>
    </source>
</evidence>
<protein>
    <submittedName>
        <fullName evidence="8">Response regulator</fullName>
    </submittedName>
</protein>
<evidence type="ECO:0000256" key="2">
    <source>
        <dbReference type="ARBA" id="ARBA00023012"/>
    </source>
</evidence>
<reference evidence="8" key="1">
    <citation type="submission" date="2021-05" db="EMBL/GenBank/DDBJ databases">
        <title>Energy efficiency and biological interactions define the core microbiome of deep oligotrophic groundwater.</title>
        <authorList>
            <person name="Mehrshad M."/>
            <person name="Lopez-Fernandez M."/>
            <person name="Bell E."/>
            <person name="Bernier-Latmani R."/>
            <person name="Bertilsson S."/>
            <person name="Dopson M."/>
        </authorList>
    </citation>
    <scope>NUCLEOTIDE SEQUENCE</scope>
    <source>
        <strain evidence="8">Modern_marine.mb.64</strain>
    </source>
</reference>
<dbReference type="InterPro" id="IPR050595">
    <property type="entry name" value="Bact_response_regulator"/>
</dbReference>
<evidence type="ECO:0000256" key="5">
    <source>
        <dbReference type="ARBA" id="ARBA00023163"/>
    </source>
</evidence>
<keyword evidence="5" id="KW-0804">Transcription</keyword>
<keyword evidence="4" id="KW-0238">DNA-binding</keyword>
<dbReference type="SMART" id="SM00448">
    <property type="entry name" value="REC"/>
    <property type="match status" value="1"/>
</dbReference>
<dbReference type="InterPro" id="IPR011006">
    <property type="entry name" value="CheY-like_superfamily"/>
</dbReference>
<dbReference type="Pfam" id="PF00072">
    <property type="entry name" value="Response_reg"/>
    <property type="match status" value="1"/>
</dbReference>
<evidence type="ECO:0000256" key="3">
    <source>
        <dbReference type="ARBA" id="ARBA00023015"/>
    </source>
</evidence>
<name>A0A948W6Z3_UNCEI</name>
<keyword evidence="2" id="KW-0902">Two-component regulatory system</keyword>
<evidence type="ECO:0000256" key="4">
    <source>
        <dbReference type="ARBA" id="ARBA00023125"/>
    </source>
</evidence>
<dbReference type="InterPro" id="IPR001789">
    <property type="entry name" value="Sig_transdc_resp-reg_receiver"/>
</dbReference>
<evidence type="ECO:0000313" key="8">
    <source>
        <dbReference type="EMBL" id="MBU2692049.1"/>
    </source>
</evidence>
<dbReference type="PANTHER" id="PTHR44591">
    <property type="entry name" value="STRESS RESPONSE REGULATOR PROTEIN 1"/>
    <property type="match status" value="1"/>
</dbReference>
<gene>
    <name evidence="8" type="ORF">KJ970_14105</name>
</gene>
<dbReference type="AlphaFoldDB" id="A0A948W6Z3"/>
<accession>A0A948W6Z3</accession>
<evidence type="ECO:0000313" key="9">
    <source>
        <dbReference type="Proteomes" id="UP000777784"/>
    </source>
</evidence>
<dbReference type="Proteomes" id="UP000777784">
    <property type="component" value="Unassembled WGS sequence"/>
</dbReference>